<organism evidence="2 3">
    <name type="scientific">Prosthecomicrobium pneumaticum</name>
    <dbReference type="NCBI Taxonomy" id="81895"/>
    <lineage>
        <taxon>Bacteria</taxon>
        <taxon>Pseudomonadati</taxon>
        <taxon>Pseudomonadota</taxon>
        <taxon>Alphaproteobacteria</taxon>
        <taxon>Hyphomicrobiales</taxon>
        <taxon>Kaistiaceae</taxon>
        <taxon>Prosthecomicrobium</taxon>
    </lineage>
</organism>
<evidence type="ECO:0000313" key="2">
    <source>
        <dbReference type="EMBL" id="MBB5752010.1"/>
    </source>
</evidence>
<feature type="region of interest" description="Disordered" evidence="1">
    <location>
        <begin position="39"/>
        <end position="61"/>
    </location>
</feature>
<reference evidence="2 3" key="1">
    <citation type="submission" date="2020-08" db="EMBL/GenBank/DDBJ databases">
        <title>Genomic Encyclopedia of Type Strains, Phase IV (KMG-IV): sequencing the most valuable type-strain genomes for metagenomic binning, comparative biology and taxonomic classification.</title>
        <authorList>
            <person name="Goeker M."/>
        </authorList>
    </citation>
    <scope>NUCLEOTIDE SEQUENCE [LARGE SCALE GENOMIC DNA]</scope>
    <source>
        <strain evidence="2 3">DSM 16268</strain>
    </source>
</reference>
<dbReference type="RefSeq" id="WP_183853283.1">
    <property type="nucleotide sequence ID" value="NZ_JACHOO010000002.1"/>
</dbReference>
<evidence type="ECO:0008006" key="4">
    <source>
        <dbReference type="Google" id="ProtNLM"/>
    </source>
</evidence>
<dbReference type="Proteomes" id="UP000523821">
    <property type="component" value="Unassembled WGS sequence"/>
</dbReference>
<sequence length="186" mass="18833">MGRVRRTGLSGLLVAMAALGLSGCGSSFFGFGEEESPAASTPAANPAATNSPSVLPGASSRPTVPVSNARFSFVSLTGAPASVTGRLSSALGREAATRGLQLAPSGDESATYIVKGYLSAVGDASGTIIVYVWDIFDKNGRRMHRLSGQESISATAADPWGAIDGAVLDAVARRTIEAIGTWGASD</sequence>
<gene>
    <name evidence="2" type="ORF">GGQ63_001062</name>
</gene>
<name>A0A7W9CU87_9HYPH</name>
<evidence type="ECO:0000256" key="1">
    <source>
        <dbReference type="SAM" id="MobiDB-lite"/>
    </source>
</evidence>
<feature type="compositionally biased region" description="Low complexity" evidence="1">
    <location>
        <begin position="39"/>
        <end position="53"/>
    </location>
</feature>
<proteinExistence type="predicted"/>
<dbReference type="AlphaFoldDB" id="A0A7W9CU87"/>
<evidence type="ECO:0000313" key="3">
    <source>
        <dbReference type="Proteomes" id="UP000523821"/>
    </source>
</evidence>
<dbReference type="EMBL" id="JACHOO010000002">
    <property type="protein sequence ID" value="MBB5752010.1"/>
    <property type="molecule type" value="Genomic_DNA"/>
</dbReference>
<accession>A0A7W9CU87</accession>
<keyword evidence="3" id="KW-1185">Reference proteome</keyword>
<protein>
    <recommendedName>
        <fullName evidence="4">Lipoprotein</fullName>
    </recommendedName>
</protein>
<dbReference type="PROSITE" id="PS51257">
    <property type="entry name" value="PROKAR_LIPOPROTEIN"/>
    <property type="match status" value="1"/>
</dbReference>
<comment type="caution">
    <text evidence="2">The sequence shown here is derived from an EMBL/GenBank/DDBJ whole genome shotgun (WGS) entry which is preliminary data.</text>
</comment>